<proteinExistence type="predicted"/>
<dbReference type="AlphaFoldDB" id="A0A371E511"/>
<evidence type="ECO:0000259" key="2">
    <source>
        <dbReference type="Pfam" id="PF22936"/>
    </source>
</evidence>
<feature type="non-terminal residue" evidence="3">
    <location>
        <position position="135"/>
    </location>
</feature>
<feature type="compositionally biased region" description="Basic and acidic residues" evidence="1">
    <location>
        <begin position="1"/>
        <end position="36"/>
    </location>
</feature>
<evidence type="ECO:0000313" key="3">
    <source>
        <dbReference type="EMBL" id="RDX61119.1"/>
    </source>
</evidence>
<protein>
    <recommendedName>
        <fullName evidence="2">Retrovirus-related Pol polyprotein from transposon TNT 1-94-like beta-barrel domain-containing protein</fullName>
    </recommendedName>
</protein>
<feature type="non-terminal residue" evidence="3">
    <location>
        <position position="1"/>
    </location>
</feature>
<evidence type="ECO:0000313" key="4">
    <source>
        <dbReference type="Proteomes" id="UP000257109"/>
    </source>
</evidence>
<dbReference type="Proteomes" id="UP000257109">
    <property type="component" value="Unassembled WGS sequence"/>
</dbReference>
<feature type="region of interest" description="Disordered" evidence="1">
    <location>
        <begin position="1"/>
        <end position="61"/>
    </location>
</feature>
<feature type="domain" description="Retrovirus-related Pol polyprotein from transposon TNT 1-94-like beta-barrel" evidence="2">
    <location>
        <begin position="100"/>
        <end position="135"/>
    </location>
</feature>
<dbReference type="Pfam" id="PF22936">
    <property type="entry name" value="Pol_BBD"/>
    <property type="match status" value="1"/>
</dbReference>
<dbReference type="EMBL" id="QJKJ01016340">
    <property type="protein sequence ID" value="RDX61119.1"/>
    <property type="molecule type" value="Genomic_DNA"/>
</dbReference>
<organism evidence="3 4">
    <name type="scientific">Mucuna pruriens</name>
    <name type="common">Velvet bean</name>
    <name type="synonym">Dolichos pruriens</name>
    <dbReference type="NCBI Taxonomy" id="157652"/>
    <lineage>
        <taxon>Eukaryota</taxon>
        <taxon>Viridiplantae</taxon>
        <taxon>Streptophyta</taxon>
        <taxon>Embryophyta</taxon>
        <taxon>Tracheophyta</taxon>
        <taxon>Spermatophyta</taxon>
        <taxon>Magnoliopsida</taxon>
        <taxon>eudicotyledons</taxon>
        <taxon>Gunneridae</taxon>
        <taxon>Pentapetalae</taxon>
        <taxon>rosids</taxon>
        <taxon>fabids</taxon>
        <taxon>Fabales</taxon>
        <taxon>Fabaceae</taxon>
        <taxon>Papilionoideae</taxon>
        <taxon>50 kb inversion clade</taxon>
        <taxon>NPAAA clade</taxon>
        <taxon>indigoferoid/millettioid clade</taxon>
        <taxon>Phaseoleae</taxon>
        <taxon>Mucuna</taxon>
    </lineage>
</organism>
<sequence>MEVKKNQRECGRGHGHECSQGRGGRGERGDHDKFYNNEKSYQPTKGRGRGRGRDNFGKTNEMRYDKSNECYNCHKYDYFSWECRTNVEKKTNLVGDKEEASNHMCGYKEKFVELEEKVKGNVSFGDSSKVQIQGK</sequence>
<reference evidence="3" key="1">
    <citation type="submission" date="2018-05" db="EMBL/GenBank/DDBJ databases">
        <title>Draft genome of Mucuna pruriens seed.</title>
        <authorList>
            <person name="Nnadi N.E."/>
            <person name="Vos R."/>
            <person name="Hasami M.H."/>
            <person name="Devisetty U.K."/>
            <person name="Aguiy J.C."/>
        </authorList>
    </citation>
    <scope>NUCLEOTIDE SEQUENCE [LARGE SCALE GENOMIC DNA]</scope>
    <source>
        <strain evidence="3">JCA_2017</strain>
    </source>
</reference>
<dbReference type="InterPro" id="IPR054722">
    <property type="entry name" value="PolX-like_BBD"/>
</dbReference>
<dbReference type="OrthoDB" id="1739705at2759"/>
<name>A0A371E511_MUCPR</name>
<comment type="caution">
    <text evidence="3">The sequence shown here is derived from an EMBL/GenBank/DDBJ whole genome shotgun (WGS) entry which is preliminary data.</text>
</comment>
<feature type="compositionally biased region" description="Basic and acidic residues" evidence="1">
    <location>
        <begin position="51"/>
        <end position="61"/>
    </location>
</feature>
<accession>A0A371E511</accession>
<evidence type="ECO:0000256" key="1">
    <source>
        <dbReference type="SAM" id="MobiDB-lite"/>
    </source>
</evidence>
<keyword evidence="4" id="KW-1185">Reference proteome</keyword>
<gene>
    <name evidence="3" type="ORF">CR513_60682</name>
</gene>